<dbReference type="InterPro" id="IPR032675">
    <property type="entry name" value="LRR_dom_sf"/>
</dbReference>
<dbReference type="SUPFAM" id="SSF52047">
    <property type="entry name" value="RNI-like"/>
    <property type="match status" value="1"/>
</dbReference>
<proteinExistence type="predicted"/>
<evidence type="ECO:0000256" key="2">
    <source>
        <dbReference type="SAM" id="MobiDB-lite"/>
    </source>
</evidence>
<dbReference type="GO" id="GO:0005930">
    <property type="term" value="C:axoneme"/>
    <property type="evidence" value="ECO:0007669"/>
    <property type="project" value="UniProtKB-SubCell"/>
</dbReference>
<evidence type="ECO:0000256" key="1">
    <source>
        <dbReference type="ARBA" id="ARBA00004430"/>
    </source>
</evidence>
<evidence type="ECO:0000313" key="3">
    <source>
        <dbReference type="EMBL" id="KAG2453382.1"/>
    </source>
</evidence>
<comment type="caution">
    <text evidence="3">The sequence shown here is derived from an EMBL/GenBank/DDBJ whole genome shotgun (WGS) entry which is preliminary data.</text>
</comment>
<comment type="subcellular location">
    <subcellularLocation>
        <location evidence="1">Cytoplasm</location>
        <location evidence="1">Cytoskeleton</location>
        <location evidence="1">Cilium axoneme</location>
    </subcellularLocation>
</comment>
<dbReference type="Proteomes" id="UP000613740">
    <property type="component" value="Unassembled WGS sequence"/>
</dbReference>
<dbReference type="EMBL" id="JAEHOD010000003">
    <property type="protein sequence ID" value="KAG2453382.1"/>
    <property type="molecule type" value="Genomic_DNA"/>
</dbReference>
<gene>
    <name evidence="3" type="ORF">HYH02_001606</name>
</gene>
<feature type="compositionally biased region" description="Basic and acidic residues" evidence="2">
    <location>
        <begin position="360"/>
        <end position="372"/>
    </location>
</feature>
<dbReference type="Gene3D" id="3.80.10.10">
    <property type="entry name" value="Ribonuclease Inhibitor"/>
    <property type="match status" value="1"/>
</dbReference>
<accession>A0A836BB99</accession>
<evidence type="ECO:0000313" key="4">
    <source>
        <dbReference type="Proteomes" id="UP000613740"/>
    </source>
</evidence>
<name>A0A836BB99_9CHLO</name>
<feature type="region of interest" description="Disordered" evidence="2">
    <location>
        <begin position="353"/>
        <end position="373"/>
    </location>
</feature>
<protein>
    <submittedName>
        <fullName evidence="3">Uncharacterized protein</fullName>
    </submittedName>
</protein>
<dbReference type="AlphaFoldDB" id="A0A836BB99"/>
<sequence length="506" mass="55840">MSSDGNSDGNTARAESPELQRIHVTRVTCGASAASAGQDWLPRAIKAKLVLDGFLCDNLTSVDNAALDEGYARALIRHSAGTAAGDAAAAAAAPSGPHQPAAAQPCAPYPLLRDLCLDYRGSSAEHLLRGSLMPALERLAIYSVDNSRANDKSNGWDPYGELAEEDEEARHLGGHHVQRFPPTPPDYFALPWLRELTIDDSDFMYGSRKWYEWSAFKDLPSLESLTWAGAREDYLRGGITDALPALSGLRHLVLHSVEGCPEGLSELKQLESIHATILCLHDYWDDLSDWDLRGLSSLRCASFAGNVVQRMGLPCMDGSLTCLESVCLANMKITLRALDPKLAAMQLELKQQLQEQQQQQEHEGKRKSDTRENPLAQAVADRLASGTAASRLFDPLQDVFEAFVAPCGVALPNIRKVEVEDVYFDLAGMYFYEDLYQGPLSFDPRSGGFFQCAASGQRWRARLWARGKRGRSCEYKRPREIVTSNPEANELVWALHRFKVVFEVGV</sequence>
<organism evidence="3 4">
    <name type="scientific">Chlamydomonas schloesseri</name>
    <dbReference type="NCBI Taxonomy" id="2026947"/>
    <lineage>
        <taxon>Eukaryota</taxon>
        <taxon>Viridiplantae</taxon>
        <taxon>Chlorophyta</taxon>
        <taxon>core chlorophytes</taxon>
        <taxon>Chlorophyceae</taxon>
        <taxon>CS clade</taxon>
        <taxon>Chlamydomonadales</taxon>
        <taxon>Chlamydomonadaceae</taxon>
        <taxon>Chlamydomonas</taxon>
    </lineage>
</organism>
<keyword evidence="4" id="KW-1185">Reference proteome</keyword>
<reference evidence="3" key="1">
    <citation type="journal article" date="2020" name="bioRxiv">
        <title>Comparative genomics of Chlamydomonas.</title>
        <authorList>
            <person name="Craig R.J."/>
            <person name="Hasan A.R."/>
            <person name="Ness R.W."/>
            <person name="Keightley P.D."/>
        </authorList>
    </citation>
    <scope>NUCLEOTIDE SEQUENCE</scope>
    <source>
        <strain evidence="3">CCAP 11/173</strain>
    </source>
</reference>